<evidence type="ECO:0000256" key="2">
    <source>
        <dbReference type="ARBA" id="ARBA00008186"/>
    </source>
</evidence>
<keyword evidence="3 4" id="KW-0539">Nucleus</keyword>
<dbReference type="GO" id="GO:0016592">
    <property type="term" value="C:mediator complex"/>
    <property type="evidence" value="ECO:0007669"/>
    <property type="project" value="InterPro"/>
</dbReference>
<keyword evidence="6" id="KW-1185">Reference proteome</keyword>
<keyword evidence="4" id="KW-0010">Activator</keyword>
<dbReference type="Gene3D" id="1.10.287.3490">
    <property type="match status" value="1"/>
</dbReference>
<dbReference type="InterPro" id="IPR019404">
    <property type="entry name" value="Mediator_Med11"/>
</dbReference>
<dbReference type="AlphaFoldDB" id="A0A8K0WN08"/>
<evidence type="ECO:0000313" key="5">
    <source>
        <dbReference type="EMBL" id="KAH7309585.1"/>
    </source>
</evidence>
<comment type="caution">
    <text evidence="5">The sequence shown here is derived from an EMBL/GenBank/DDBJ whole genome shotgun (WGS) entry which is preliminary data.</text>
</comment>
<evidence type="ECO:0000256" key="4">
    <source>
        <dbReference type="RuleBase" id="RU364147"/>
    </source>
</evidence>
<protein>
    <recommendedName>
        <fullName evidence="4">Mediator of RNA polymerase II transcription subunit 11</fullName>
    </recommendedName>
    <alternativeName>
        <fullName evidence="4">Mediator complex subunit 11</fullName>
    </alternativeName>
</protein>
<accession>A0A8K0WN08</accession>
<proteinExistence type="inferred from homology"/>
<sequence>MAAVEMDIDSEGDVHKPYSVEENIHQLNAMDKAIAQLMNHTATALTSLTIPVSPKDADTTEEKPQPMLDPAAQKETFRSATDSFLTTLHTIDVKMKRQILALEEAGIINLTSGATAEVKGAPQASLKPNGAGAIGNLDVGWLNSRGTKVEREMETELWAKARSFLEKEGENLNK</sequence>
<evidence type="ECO:0000256" key="3">
    <source>
        <dbReference type="ARBA" id="ARBA00023242"/>
    </source>
</evidence>
<evidence type="ECO:0000313" key="6">
    <source>
        <dbReference type="Proteomes" id="UP000813444"/>
    </source>
</evidence>
<dbReference type="OrthoDB" id="5418434at2759"/>
<evidence type="ECO:0000256" key="1">
    <source>
        <dbReference type="ARBA" id="ARBA00004123"/>
    </source>
</evidence>
<comment type="similarity">
    <text evidence="2 4">Belongs to the Mediator complex subunit 11 family.</text>
</comment>
<name>A0A8K0WN08_9HYPO</name>
<comment type="subunit">
    <text evidence="4">Component of the Mediator complex.</text>
</comment>
<organism evidence="5 6">
    <name type="scientific">Stachybotrys elegans</name>
    <dbReference type="NCBI Taxonomy" id="80388"/>
    <lineage>
        <taxon>Eukaryota</taxon>
        <taxon>Fungi</taxon>
        <taxon>Dikarya</taxon>
        <taxon>Ascomycota</taxon>
        <taxon>Pezizomycotina</taxon>
        <taxon>Sordariomycetes</taxon>
        <taxon>Hypocreomycetidae</taxon>
        <taxon>Hypocreales</taxon>
        <taxon>Stachybotryaceae</taxon>
        <taxon>Stachybotrys</taxon>
    </lineage>
</organism>
<dbReference type="Proteomes" id="UP000813444">
    <property type="component" value="Unassembled WGS sequence"/>
</dbReference>
<comment type="function">
    <text evidence="4">Component of the Mediator complex, a coactivator involved in the regulated transcription of nearly all RNA polymerase II-dependent genes. Mediator functions as a bridge to convey information from gene-specific regulatory proteins to the basal RNA polymerase II transcription machinery. Mediator is recruited to promoters by direct interactions with regulatory proteins and serves as a scaffold for the assembly of a functional pre-initiation complex with RNA polymerase II and the general transcription factors.</text>
</comment>
<comment type="subcellular location">
    <subcellularLocation>
        <location evidence="1 4">Nucleus</location>
    </subcellularLocation>
</comment>
<dbReference type="GO" id="GO:0006357">
    <property type="term" value="P:regulation of transcription by RNA polymerase II"/>
    <property type="evidence" value="ECO:0007669"/>
    <property type="project" value="InterPro"/>
</dbReference>
<reference evidence="5" key="1">
    <citation type="journal article" date="2021" name="Nat. Commun.">
        <title>Genetic determinants of endophytism in the Arabidopsis root mycobiome.</title>
        <authorList>
            <person name="Mesny F."/>
            <person name="Miyauchi S."/>
            <person name="Thiergart T."/>
            <person name="Pickel B."/>
            <person name="Atanasova L."/>
            <person name="Karlsson M."/>
            <person name="Huettel B."/>
            <person name="Barry K.W."/>
            <person name="Haridas S."/>
            <person name="Chen C."/>
            <person name="Bauer D."/>
            <person name="Andreopoulos W."/>
            <person name="Pangilinan J."/>
            <person name="LaButti K."/>
            <person name="Riley R."/>
            <person name="Lipzen A."/>
            <person name="Clum A."/>
            <person name="Drula E."/>
            <person name="Henrissat B."/>
            <person name="Kohler A."/>
            <person name="Grigoriev I.V."/>
            <person name="Martin F.M."/>
            <person name="Hacquard S."/>
        </authorList>
    </citation>
    <scope>NUCLEOTIDE SEQUENCE</scope>
    <source>
        <strain evidence="5">MPI-CAGE-CH-0235</strain>
    </source>
</reference>
<dbReference type="GO" id="GO:0003712">
    <property type="term" value="F:transcription coregulator activity"/>
    <property type="evidence" value="ECO:0007669"/>
    <property type="project" value="InterPro"/>
</dbReference>
<keyword evidence="4" id="KW-0804">Transcription</keyword>
<dbReference type="Pfam" id="PF10280">
    <property type="entry name" value="Med11"/>
    <property type="match status" value="1"/>
</dbReference>
<dbReference type="EMBL" id="JAGPNK010000013">
    <property type="protein sequence ID" value="KAH7309585.1"/>
    <property type="molecule type" value="Genomic_DNA"/>
</dbReference>
<keyword evidence="4" id="KW-0805">Transcription regulation</keyword>
<gene>
    <name evidence="4" type="primary">MED11</name>
    <name evidence="5" type="ORF">B0I35DRAFT_412487</name>
</gene>